<keyword evidence="1" id="KW-1185">Reference proteome</keyword>
<reference evidence="2" key="3">
    <citation type="submission" date="2025-08" db="UniProtKB">
        <authorList>
            <consortium name="RefSeq"/>
        </authorList>
    </citation>
    <scope>IDENTIFICATION</scope>
    <source>
        <strain evidence="2">NI907</strain>
    </source>
</reference>
<accession>A0A6P8AZ28</accession>
<sequence>MADTSDGARLKVWPNKVAGSDPTDPGGWLGRIKKVTSGNVMLRLAIPSGVAMEDFSFKDFTGTTSRRCGPQVGQLLHSAPEVCLNSRAGNINIKPPSGRKSLWVCEGFDKSKMSIKCQKRR</sequence>
<dbReference type="Proteomes" id="UP000515153">
    <property type="component" value="Chromosome VII"/>
</dbReference>
<dbReference type="InterPro" id="IPR011050">
    <property type="entry name" value="Pectin_lyase_fold/virulence"/>
</dbReference>
<evidence type="ECO:0000313" key="1">
    <source>
        <dbReference type="Proteomes" id="UP000515153"/>
    </source>
</evidence>
<reference evidence="2" key="2">
    <citation type="submission" date="2019-10" db="EMBL/GenBank/DDBJ databases">
        <authorList>
            <consortium name="NCBI Genome Project"/>
        </authorList>
    </citation>
    <scope>NUCLEOTIDE SEQUENCE</scope>
    <source>
        <strain evidence="2">NI907</strain>
    </source>
</reference>
<evidence type="ECO:0000313" key="2">
    <source>
        <dbReference type="RefSeq" id="XP_030980168.1"/>
    </source>
</evidence>
<gene>
    <name evidence="2" type="ORF">PgNI_10216</name>
</gene>
<dbReference type="Gene3D" id="2.160.20.10">
    <property type="entry name" value="Single-stranded right-handed beta-helix, Pectin lyase-like"/>
    <property type="match status" value="1"/>
</dbReference>
<dbReference type="GeneID" id="41965098"/>
<name>A0A6P8AZ28_PYRGI</name>
<organism evidence="1 2">
    <name type="scientific">Pyricularia grisea</name>
    <name type="common">Crabgrass-specific blast fungus</name>
    <name type="synonym">Magnaporthe grisea</name>
    <dbReference type="NCBI Taxonomy" id="148305"/>
    <lineage>
        <taxon>Eukaryota</taxon>
        <taxon>Fungi</taxon>
        <taxon>Dikarya</taxon>
        <taxon>Ascomycota</taxon>
        <taxon>Pezizomycotina</taxon>
        <taxon>Sordariomycetes</taxon>
        <taxon>Sordariomycetidae</taxon>
        <taxon>Magnaporthales</taxon>
        <taxon>Pyriculariaceae</taxon>
        <taxon>Pyricularia</taxon>
    </lineage>
</organism>
<dbReference type="KEGG" id="pgri:PgNI_10216"/>
<dbReference type="SUPFAM" id="SSF51126">
    <property type="entry name" value="Pectin lyase-like"/>
    <property type="match status" value="1"/>
</dbReference>
<proteinExistence type="predicted"/>
<dbReference type="RefSeq" id="XP_030980168.1">
    <property type="nucleotide sequence ID" value="XM_031130190.1"/>
</dbReference>
<dbReference type="InterPro" id="IPR012334">
    <property type="entry name" value="Pectin_lyas_fold"/>
</dbReference>
<dbReference type="AlphaFoldDB" id="A0A6P8AZ28"/>
<protein>
    <submittedName>
        <fullName evidence="2">Uncharacterized protein</fullName>
    </submittedName>
</protein>
<reference evidence="1 2" key="1">
    <citation type="journal article" date="2019" name="Mol. Biol. Evol.">
        <title>Blast fungal genomes show frequent chromosomal changes, gene gains and losses, and effector gene turnover.</title>
        <authorList>
            <person name="Gomez Luciano L.B."/>
            <person name="Jason Tsai I."/>
            <person name="Chuma I."/>
            <person name="Tosa Y."/>
            <person name="Chen Y.H."/>
            <person name="Li J.Y."/>
            <person name="Li M.Y."/>
            <person name="Jade Lu M.Y."/>
            <person name="Nakayashiki H."/>
            <person name="Li W.H."/>
        </authorList>
    </citation>
    <scope>NUCLEOTIDE SEQUENCE [LARGE SCALE GENOMIC DNA]</scope>
    <source>
        <strain evidence="1 2">NI907</strain>
    </source>
</reference>